<dbReference type="SUPFAM" id="SSF110296">
    <property type="entry name" value="Oligoxyloglucan reducing end-specific cellobiohydrolase"/>
    <property type="match status" value="1"/>
</dbReference>
<evidence type="ECO:0008006" key="3">
    <source>
        <dbReference type="Google" id="ProtNLM"/>
    </source>
</evidence>
<proteinExistence type="predicted"/>
<dbReference type="RefSeq" id="WP_345256527.1">
    <property type="nucleotide sequence ID" value="NZ_BAABGY010000008.1"/>
</dbReference>
<protein>
    <recommendedName>
        <fullName evidence="3">Exo-alpha-sialidase</fullName>
    </recommendedName>
</protein>
<sequence length="834" mass="92199">MKKLFLLLVTLPSRTDAQWVNTNPGAGGQIQHLTCHPTIAGRMYFASDVEGFYQSNDFGRSWHYKGQTTPTHNTFIIQGEPHNANRIYGGFQQGFAISDDNARTWRRITLPTASPNMSVATIEIDPKDPNIVFVANSWLEDNPPAATYNAQSGETEPAVAKNGGIIGTRKIWHSRDRGATWTMSYYFPKQSTGDRNVYTISIHPTVPGRVVIANDSALVETTDGGSSWKALPAPAGAIVCQGGDFSPDGNWLYAVYNRNTPGGMRSGLFVRSYPDGDWQEIQPDSSNPLKDLRQTVWRPVVFKKSGAQRHYVLMGGYERGGVVGLYEAEVNLSGKATAGGSIRMALNYRARQDVSFDVGWNAYQNYTRTYCYFPPAWKHTDNQERGALVMAQQSFFVGDLARLHNWRISSTHYIRSFRLPDNQLVRMYRTNGTASTVNWDVAGYKNYVAQAQADNALVESYDGGRSWYQNNPPLPSIQGNCDAVAVALLDTPVVFASTQNGYGGALNFGTGVLRFKTLTNLNGPTDRWQELINTTFVNGEPAREADLKGLAPVNNRIVSIASDPHDPRRLFIACASGSSSTAPHSVSNGGVYVCDDIQALIGNPGNPAFYFRNIGTGGPGDRNTRKVVADAHRPGILYARSLSGTHRGERQPDGSYRWYSLRIEGSEAGLTGSYQSLDDLNTWAGNDSSYLALTRTNPNDGQNELWLSADEGRSFRKILDKALSFRIRRPAGDWYSEDIPVTINGVCGYGKNVFAAVFVRRPGLSKGISYLKGTIRKDGSITWADWTGKFTDINSSDLEFPVIRNSKIWLDEKKKPFLWTATHGSGSWKREIKP</sequence>
<evidence type="ECO:0000313" key="1">
    <source>
        <dbReference type="EMBL" id="GAA4335062.1"/>
    </source>
</evidence>
<dbReference type="InterPro" id="IPR052025">
    <property type="entry name" value="Xyloglucanase_GH74"/>
</dbReference>
<accession>A0ABP8H775</accession>
<evidence type="ECO:0000313" key="2">
    <source>
        <dbReference type="Proteomes" id="UP001501725"/>
    </source>
</evidence>
<reference evidence="2" key="1">
    <citation type="journal article" date="2019" name="Int. J. Syst. Evol. Microbiol.">
        <title>The Global Catalogue of Microorganisms (GCM) 10K type strain sequencing project: providing services to taxonomists for standard genome sequencing and annotation.</title>
        <authorList>
            <consortium name="The Broad Institute Genomics Platform"/>
            <consortium name="The Broad Institute Genome Sequencing Center for Infectious Disease"/>
            <person name="Wu L."/>
            <person name="Ma J."/>
        </authorList>
    </citation>
    <scope>NUCLEOTIDE SEQUENCE [LARGE SCALE GENOMIC DNA]</scope>
    <source>
        <strain evidence="2">JCM 17919</strain>
    </source>
</reference>
<dbReference type="PANTHER" id="PTHR43739">
    <property type="entry name" value="XYLOGLUCANASE (EUROFUNG)"/>
    <property type="match status" value="1"/>
</dbReference>
<comment type="caution">
    <text evidence="1">The sequence shown here is derived from an EMBL/GenBank/DDBJ whole genome shotgun (WGS) entry which is preliminary data.</text>
</comment>
<dbReference type="Gene3D" id="2.130.10.10">
    <property type="entry name" value="YVTN repeat-like/Quinoprotein amine dehydrogenase"/>
    <property type="match status" value="2"/>
</dbReference>
<dbReference type="EMBL" id="BAABGY010000008">
    <property type="protein sequence ID" value="GAA4335062.1"/>
    <property type="molecule type" value="Genomic_DNA"/>
</dbReference>
<gene>
    <name evidence="1" type="ORF">GCM10023184_29600</name>
</gene>
<dbReference type="InterPro" id="IPR015943">
    <property type="entry name" value="WD40/YVTN_repeat-like_dom_sf"/>
</dbReference>
<name>A0ABP8H775_9BACT</name>
<keyword evidence="2" id="KW-1185">Reference proteome</keyword>
<dbReference type="PANTHER" id="PTHR43739:SF5">
    <property type="entry name" value="EXO-ALPHA-SIALIDASE"/>
    <property type="match status" value="1"/>
</dbReference>
<dbReference type="Proteomes" id="UP001501725">
    <property type="component" value="Unassembled WGS sequence"/>
</dbReference>
<organism evidence="1 2">
    <name type="scientific">Flaviaesturariibacter amylovorans</name>
    <dbReference type="NCBI Taxonomy" id="1084520"/>
    <lineage>
        <taxon>Bacteria</taxon>
        <taxon>Pseudomonadati</taxon>
        <taxon>Bacteroidota</taxon>
        <taxon>Chitinophagia</taxon>
        <taxon>Chitinophagales</taxon>
        <taxon>Chitinophagaceae</taxon>
        <taxon>Flaviaestuariibacter</taxon>
    </lineage>
</organism>
<dbReference type="CDD" id="cd15482">
    <property type="entry name" value="Sialidase_non-viral"/>
    <property type="match status" value="1"/>
</dbReference>